<sequence>MKKIIISVALLIAGWSGKSFAQSTQVDESVYEKRKLKLEEVNFVSSYYSQNGNTSAVTGGIGTEQLTDIANSIDLKLIKLDKHNRQHTFNIDLNVDFYTSASSDKIDPLTISSASRKDTHFYPTLSWSIKNDLNRTSKGLSLSYSTEYDYKSYGLNLNFSKTSKDNNREFSIKGGAFFDTWTIILPAELRPNGYGSGAHGDRDPVDYKPRNSYNMAFSLSQVINKRLQVLFTVEPAYQEGLLSTPFHRIYFRDGSETVEKLPGNRLKLPVGMRLSYFLGDRVILRTFYRYYTDNWGMQAHTVNLESSIKLSPYMSISPFYRFNHQSAVKYFHPYGQNDSNSTYYTSDYDISDFNSSFLGVGFRIAPPNGVLGIKNWNSIELRYGNYSRTTGMTSNIITLFAKFK</sequence>
<dbReference type="InterPro" id="IPR021953">
    <property type="entry name" value="DUF3570"/>
</dbReference>
<evidence type="ECO:0008006" key="4">
    <source>
        <dbReference type="Google" id="ProtNLM"/>
    </source>
</evidence>
<dbReference type="AlphaFoldDB" id="A0A1I5REF4"/>
<accession>A0A1I5REF4</accession>
<feature type="signal peptide" evidence="1">
    <location>
        <begin position="1"/>
        <end position="21"/>
    </location>
</feature>
<evidence type="ECO:0000256" key="1">
    <source>
        <dbReference type="SAM" id="SignalP"/>
    </source>
</evidence>
<reference evidence="2 3" key="1">
    <citation type="submission" date="2016-10" db="EMBL/GenBank/DDBJ databases">
        <authorList>
            <person name="de Groot N.N."/>
        </authorList>
    </citation>
    <scope>NUCLEOTIDE SEQUENCE [LARGE SCALE GENOMIC DNA]</scope>
    <source>
        <strain evidence="3">E92,LMG 26720,CCM 7988</strain>
    </source>
</reference>
<gene>
    <name evidence="2" type="ORF">SAMN04515674_10432</name>
</gene>
<dbReference type="Proteomes" id="UP000199306">
    <property type="component" value="Unassembled WGS sequence"/>
</dbReference>
<keyword evidence="3" id="KW-1185">Reference proteome</keyword>
<dbReference type="STRING" id="1079859.SAMN04515674_10432"/>
<feature type="chain" id="PRO_5011601617" description="DUF3570 domain-containing protein" evidence="1">
    <location>
        <begin position="22"/>
        <end position="404"/>
    </location>
</feature>
<keyword evidence="1" id="KW-0732">Signal</keyword>
<dbReference type="Pfam" id="PF12094">
    <property type="entry name" value="DUF3570"/>
    <property type="match status" value="1"/>
</dbReference>
<name>A0A1I5REF4_9BACT</name>
<organism evidence="2 3">
    <name type="scientific">Pseudarcicella hirudinis</name>
    <dbReference type="NCBI Taxonomy" id="1079859"/>
    <lineage>
        <taxon>Bacteria</taxon>
        <taxon>Pseudomonadati</taxon>
        <taxon>Bacteroidota</taxon>
        <taxon>Cytophagia</taxon>
        <taxon>Cytophagales</taxon>
        <taxon>Flectobacillaceae</taxon>
        <taxon>Pseudarcicella</taxon>
    </lineage>
</organism>
<evidence type="ECO:0000313" key="2">
    <source>
        <dbReference type="EMBL" id="SFP56760.1"/>
    </source>
</evidence>
<dbReference type="OrthoDB" id="5450709at2"/>
<proteinExistence type="predicted"/>
<dbReference type="RefSeq" id="WP_092015139.1">
    <property type="nucleotide sequence ID" value="NZ_FOXH01000004.1"/>
</dbReference>
<dbReference type="EMBL" id="FOXH01000004">
    <property type="protein sequence ID" value="SFP56760.1"/>
    <property type="molecule type" value="Genomic_DNA"/>
</dbReference>
<protein>
    <recommendedName>
        <fullName evidence="4">DUF3570 domain-containing protein</fullName>
    </recommendedName>
</protein>
<evidence type="ECO:0000313" key="3">
    <source>
        <dbReference type="Proteomes" id="UP000199306"/>
    </source>
</evidence>